<evidence type="ECO:0000256" key="1">
    <source>
        <dbReference type="ARBA" id="ARBA00004191"/>
    </source>
</evidence>
<dbReference type="PANTHER" id="PTHR31265:SF7">
    <property type="entry name" value="OS04G0494800 PROTEIN"/>
    <property type="match status" value="1"/>
</dbReference>
<dbReference type="EnsemblPlants" id="LPERR04G13840.1">
    <property type="protein sequence ID" value="LPERR04G13840.1"/>
    <property type="gene ID" value="LPERR04G13840"/>
</dbReference>
<dbReference type="Pfam" id="PF04862">
    <property type="entry name" value="DUF642"/>
    <property type="match status" value="6"/>
</dbReference>
<dbReference type="InterPro" id="IPR052437">
    <property type="entry name" value="Pectin_Meth_Modulator"/>
</dbReference>
<reference evidence="8" key="2">
    <citation type="submission" date="2013-12" db="EMBL/GenBank/DDBJ databases">
        <authorList>
            <person name="Yu Y."/>
            <person name="Lee S."/>
            <person name="de Baynast K."/>
            <person name="Wissotski M."/>
            <person name="Liu L."/>
            <person name="Talag J."/>
            <person name="Goicoechea J."/>
            <person name="Angelova A."/>
            <person name="Jetty R."/>
            <person name="Kudrna D."/>
            <person name="Golser W."/>
            <person name="Rivera L."/>
            <person name="Zhang J."/>
            <person name="Wing R."/>
        </authorList>
    </citation>
    <scope>NUCLEOTIDE SEQUENCE</scope>
</reference>
<evidence type="ECO:0000313" key="7">
    <source>
        <dbReference type="EnsemblPlants" id="LPERR04G13840.1"/>
    </source>
</evidence>
<evidence type="ECO:0000256" key="3">
    <source>
        <dbReference type="ARBA" id="ARBA00022525"/>
    </source>
</evidence>
<dbReference type="InterPro" id="IPR006946">
    <property type="entry name" value="DGR2-like_dom"/>
</dbReference>
<sequence length="1167" mass="126254">MHGVLETWNETEMVQSSCCVATLLLVSVAAQSALAITDGLLPNGNFEEAPDRSQMNGSRVTGRYALPKWEITGFVEYIGSGQKQGDMILPVPEGAYAVRLGNEASIRQSISLTRGAHYSITFSAARTCAQAEQLNVTVTPESGELPIQTVYTSSGWDSYSWAFKAKHSIVTLIVHNPGVEEDEACGPLIDSFAITTLPLPQTNKGNMLKNGGFEEGPYIFPNTSWGVLVPPMDEDDYSPLSPWTILSTTKSVKYIDAAHYSVPGGARAVELVSGMETAMVQEVSTVIGRTYRLEFSVGDAGDGCVGTLTVQAYASRGSVKVPYQSQGTGGYKRGVFEFTATEKRTRVVFVSMAYTMKTDGTLCGPVVDDASLVSVRSHRRRRHLMRRKTEMVQSTCCVWLLILLLGVAARSASGIMDGLLPNGNFEEAPEKSQLNGTRVMGRYAIPHWEISGFVEYIGSGQKQGDMLLPVPEGAYAVRLGNEASIQQRLTLTRGMHYSVTFSAARTCAQSELLNITATPEIGEIPIQTVYTSSGWDSYSWAFKARRSDVSLIVHNPGVTDDAACGPLIDSFAIKTLQSPPSTKDNLLKNGGFEEGPYIFPNTSWGVLVPPMDEDDYSPLFPWTILGYTKSVKYVDAAHYAVPGGARAVELVAGMEAALVQEVSTVPGRAYRLEFSVGDAGDWCAGSLSVQAYAAHGSVKVPYESRGTGGHSRASLEFTATDKRTRVVFVSMAYTMKTDGTLCGPVIDDVLLVGTNSHRRSIESWNSEAAEGSRLSTRELEMTGSTRRAMALLLCLLVGSAARTVSAVTDGLLPNGNFEAGADKSQMNGTVVTARDAIPNWEISGFVEYIESGHKEQDMILAVPEGARAVRLGNDATIRQRISVTRLTYYSITFSAARTCAQKEKLNVSVTPESGVLPIQTVYTSTGWDSYSWAFKAKHSVVWLSIHNPGVEEDPACGPLIDSVAIKTLYPPRRPKGNMLRNGDLEEGPYIFPDATWGVLVPPIFEDEHSPLPGWMIMSDTKVVKYVDSAHHVVPQGTRAVELVAGRETALVQEVATAPGRRYILSFSVGDAGNGCKDSLAVEAYAARATLRVPYESQGTGGHKRAVLEFAAVANLTRVVFQSYNYHMKPDGTMCGPLVDDISLVSVRKSNAPNHARARTSVPSCRDA</sequence>
<accession>A0A0D9W6N3</accession>
<dbReference type="Proteomes" id="UP000032180">
    <property type="component" value="Chromosome 4"/>
</dbReference>
<feature type="domain" description="DUF642" evidence="6">
    <location>
        <begin position="810"/>
        <end position="966"/>
    </location>
</feature>
<dbReference type="AlphaFoldDB" id="A0A0D9W6N3"/>
<keyword evidence="8" id="KW-1185">Reference proteome</keyword>
<comment type="subcellular location">
    <subcellularLocation>
        <location evidence="1">Secreted</location>
        <location evidence="1">Cell wall</location>
    </subcellularLocation>
</comment>
<keyword evidence="5" id="KW-0325">Glycoprotein</keyword>
<keyword evidence="3" id="KW-0964">Secreted</keyword>
<evidence type="ECO:0000259" key="6">
    <source>
        <dbReference type="Pfam" id="PF04862"/>
    </source>
</evidence>
<evidence type="ECO:0000313" key="8">
    <source>
        <dbReference type="Proteomes" id="UP000032180"/>
    </source>
</evidence>
<dbReference type="SUPFAM" id="SSF49785">
    <property type="entry name" value="Galactose-binding domain-like"/>
    <property type="match status" value="2"/>
</dbReference>
<keyword evidence="2" id="KW-0134">Cell wall</keyword>
<feature type="domain" description="DUF642" evidence="6">
    <location>
        <begin position="585"/>
        <end position="751"/>
    </location>
</feature>
<organism evidence="7 8">
    <name type="scientific">Leersia perrieri</name>
    <dbReference type="NCBI Taxonomy" id="77586"/>
    <lineage>
        <taxon>Eukaryota</taxon>
        <taxon>Viridiplantae</taxon>
        <taxon>Streptophyta</taxon>
        <taxon>Embryophyta</taxon>
        <taxon>Tracheophyta</taxon>
        <taxon>Spermatophyta</taxon>
        <taxon>Magnoliopsida</taxon>
        <taxon>Liliopsida</taxon>
        <taxon>Poales</taxon>
        <taxon>Poaceae</taxon>
        <taxon>BOP clade</taxon>
        <taxon>Oryzoideae</taxon>
        <taxon>Oryzeae</taxon>
        <taxon>Oryzinae</taxon>
        <taxon>Leersia</taxon>
    </lineage>
</organism>
<name>A0A0D9W6N3_9ORYZ</name>
<dbReference type="Gramene" id="LPERR04G13840.1">
    <property type="protein sequence ID" value="LPERR04G13840.1"/>
    <property type="gene ID" value="LPERR04G13840"/>
</dbReference>
<dbReference type="InterPro" id="IPR008979">
    <property type="entry name" value="Galactose-bd-like_sf"/>
</dbReference>
<feature type="domain" description="DUF642" evidence="6">
    <location>
        <begin position="418"/>
        <end position="574"/>
    </location>
</feature>
<evidence type="ECO:0000256" key="2">
    <source>
        <dbReference type="ARBA" id="ARBA00022512"/>
    </source>
</evidence>
<evidence type="ECO:0000256" key="4">
    <source>
        <dbReference type="ARBA" id="ARBA00022729"/>
    </source>
</evidence>
<feature type="domain" description="DUF642" evidence="6">
    <location>
        <begin position="39"/>
        <end position="194"/>
    </location>
</feature>
<reference evidence="7 8" key="1">
    <citation type="submission" date="2012-08" db="EMBL/GenBank/DDBJ databases">
        <title>Oryza genome evolution.</title>
        <authorList>
            <person name="Wing R.A."/>
        </authorList>
    </citation>
    <scope>NUCLEOTIDE SEQUENCE</scope>
</reference>
<feature type="domain" description="DUF642" evidence="6">
    <location>
        <begin position="207"/>
        <end position="370"/>
    </location>
</feature>
<dbReference type="Gene3D" id="2.60.120.260">
    <property type="entry name" value="Galactose-binding domain-like"/>
    <property type="match status" value="5"/>
</dbReference>
<keyword evidence="4" id="KW-0732">Signal</keyword>
<feature type="domain" description="DUF642" evidence="6">
    <location>
        <begin position="978"/>
        <end position="1142"/>
    </location>
</feature>
<dbReference type="PANTHER" id="PTHR31265">
    <property type="entry name" value="OS02G0527500 PROTEIN-RELATED"/>
    <property type="match status" value="1"/>
</dbReference>
<protein>
    <recommendedName>
        <fullName evidence="6">DUF642 domain-containing protein</fullName>
    </recommendedName>
</protein>
<reference evidence="7" key="3">
    <citation type="submission" date="2015-04" db="UniProtKB">
        <authorList>
            <consortium name="EnsemblPlants"/>
        </authorList>
    </citation>
    <scope>IDENTIFICATION</scope>
</reference>
<dbReference type="STRING" id="77586.A0A0D9W6N3"/>
<evidence type="ECO:0000256" key="5">
    <source>
        <dbReference type="ARBA" id="ARBA00023180"/>
    </source>
</evidence>
<dbReference type="HOGENOM" id="CLU_003250_0_0_1"/>
<proteinExistence type="predicted"/>
<dbReference type="eggNOG" id="ENOG502QRP6">
    <property type="taxonomic scope" value="Eukaryota"/>
</dbReference>